<evidence type="ECO:0000313" key="3">
    <source>
        <dbReference type="Proteomes" id="UP000814385"/>
    </source>
</evidence>
<protein>
    <submittedName>
        <fullName evidence="2">TIGR04086 family membrane protein</fullName>
    </submittedName>
</protein>
<feature type="transmembrane region" description="Helical" evidence="1">
    <location>
        <begin position="366"/>
        <end position="387"/>
    </location>
</feature>
<organism evidence="2 3">
    <name type="scientific">Billgrantia campisalis</name>
    <dbReference type="NCBI Taxonomy" id="74661"/>
    <lineage>
        <taxon>Bacteria</taxon>
        <taxon>Pseudomonadati</taxon>
        <taxon>Pseudomonadota</taxon>
        <taxon>Gammaproteobacteria</taxon>
        <taxon>Oceanospirillales</taxon>
        <taxon>Halomonadaceae</taxon>
        <taxon>Billgrantia</taxon>
    </lineage>
</organism>
<evidence type="ECO:0000313" key="2">
    <source>
        <dbReference type="EMBL" id="MCG6659692.1"/>
    </source>
</evidence>
<keyword evidence="1" id="KW-1133">Transmembrane helix</keyword>
<feature type="transmembrane region" description="Helical" evidence="1">
    <location>
        <begin position="334"/>
        <end position="354"/>
    </location>
</feature>
<keyword evidence="1" id="KW-0472">Membrane</keyword>
<proteinExistence type="predicted"/>
<keyword evidence="3" id="KW-1185">Reference proteome</keyword>
<evidence type="ECO:0000256" key="1">
    <source>
        <dbReference type="SAM" id="Phobius"/>
    </source>
</evidence>
<gene>
    <name evidence="2" type="ORF">HOP52_18240</name>
</gene>
<name>A0ABS9PEL6_9GAMM</name>
<keyword evidence="1" id="KW-0812">Transmembrane</keyword>
<sequence length="427" mass="45659">MMLHLNADWRMIIFLSLLAIVVGASAPPSSADERLLLDWDQAVERLRITDLQGEDITELTQPRQEQGRISVAVPESRPFVIKGDEIETLRVSSDEPLILPNGLVIPSPSPDTEVADQGGEGPSPLTAAWLRLTLAASPIPAVWNPVSGAYHTELSFGLRPSEERLITELELEHPVEVRIRLRGLTIQESLPPLRIDRPGLAHEQTLRLSFLPSTPNPTLEVRSTISDVNLELEVLPRLELRPASRRVLGLGLENVEVTLVRVAPHGMPLPAEQPTDVALTLDGGGRLETGAAHFAPGQATTSFSLRSSGLAPITVNAFTGSLSSETVIQQQLPWGPILAALVGGALGGYGRRFIKGARQALTRRRLVEGLLVASIAYVAGVLGVGYLGLPGVVVATEAGAFLTGALTGFIGVNVLETLSSAGHRRSH</sequence>
<accession>A0ABS9PEL6</accession>
<dbReference type="EMBL" id="JABFUC010000020">
    <property type="protein sequence ID" value="MCG6659692.1"/>
    <property type="molecule type" value="Genomic_DNA"/>
</dbReference>
<comment type="caution">
    <text evidence="2">The sequence shown here is derived from an EMBL/GenBank/DDBJ whole genome shotgun (WGS) entry which is preliminary data.</text>
</comment>
<dbReference type="RefSeq" id="WP_238978939.1">
    <property type="nucleotide sequence ID" value="NZ_JABFUC010000020.1"/>
</dbReference>
<feature type="transmembrane region" description="Helical" evidence="1">
    <location>
        <begin position="393"/>
        <end position="415"/>
    </location>
</feature>
<dbReference type="Proteomes" id="UP000814385">
    <property type="component" value="Unassembled WGS sequence"/>
</dbReference>
<reference evidence="2 3" key="1">
    <citation type="submission" date="2020-05" db="EMBL/GenBank/DDBJ databases">
        <title>Comparative genomic analysis of denitrifying bacteria from Halomonas genus.</title>
        <authorList>
            <person name="Wang L."/>
            <person name="Shao Z."/>
        </authorList>
    </citation>
    <scope>NUCLEOTIDE SEQUENCE [LARGE SCALE GENOMIC DNA]</scope>
    <source>
        <strain evidence="2 3">A4</strain>
    </source>
</reference>